<sequence>MRKLKRPIKLAVGWLFFLIGLIMTPLPLPLGQLIALIGLSLLVSESYVICMFARKLRRNFPFASRMMDRVKPYMPGFLRSTIEDTDPKHLRPAV</sequence>
<keyword evidence="1" id="KW-0812">Transmembrane</keyword>
<dbReference type="AlphaFoldDB" id="A0A3B1B3P9"/>
<organism evidence="2">
    <name type="scientific">hydrothermal vent metagenome</name>
    <dbReference type="NCBI Taxonomy" id="652676"/>
    <lineage>
        <taxon>unclassified sequences</taxon>
        <taxon>metagenomes</taxon>
        <taxon>ecological metagenomes</taxon>
    </lineage>
</organism>
<evidence type="ECO:0008006" key="3">
    <source>
        <dbReference type="Google" id="ProtNLM"/>
    </source>
</evidence>
<protein>
    <recommendedName>
        <fullName evidence="3">Transmembrane protein (PGPGW)</fullName>
    </recommendedName>
</protein>
<proteinExistence type="predicted"/>
<accession>A0A3B1B3P9</accession>
<gene>
    <name evidence="2" type="ORF">MNBD_ALPHA03-1805</name>
</gene>
<feature type="transmembrane region" description="Helical" evidence="1">
    <location>
        <begin position="33"/>
        <end position="53"/>
    </location>
</feature>
<reference evidence="2" key="1">
    <citation type="submission" date="2018-06" db="EMBL/GenBank/DDBJ databases">
        <authorList>
            <person name="Zhirakovskaya E."/>
        </authorList>
    </citation>
    <scope>NUCLEOTIDE SEQUENCE</scope>
</reference>
<keyword evidence="1" id="KW-0472">Membrane</keyword>
<evidence type="ECO:0000313" key="2">
    <source>
        <dbReference type="EMBL" id="VAX06068.1"/>
    </source>
</evidence>
<feature type="transmembrane region" description="Helical" evidence="1">
    <location>
        <begin position="7"/>
        <end position="27"/>
    </location>
</feature>
<evidence type="ECO:0000256" key="1">
    <source>
        <dbReference type="SAM" id="Phobius"/>
    </source>
</evidence>
<dbReference type="EMBL" id="UOFW01000152">
    <property type="protein sequence ID" value="VAX06068.1"/>
    <property type="molecule type" value="Genomic_DNA"/>
</dbReference>
<name>A0A3B1B3P9_9ZZZZ</name>
<keyword evidence="1" id="KW-1133">Transmembrane helix</keyword>